<dbReference type="EMBL" id="JBHUMQ010000015">
    <property type="protein sequence ID" value="MFD2693228.1"/>
    <property type="molecule type" value="Genomic_DNA"/>
</dbReference>
<keyword evidence="2" id="KW-1185">Reference proteome</keyword>
<proteinExistence type="predicted"/>
<organism evidence="1 2">
    <name type="scientific">Sporolactobacillus shoreicorticis</name>
    <dbReference type="NCBI Taxonomy" id="1923877"/>
    <lineage>
        <taxon>Bacteria</taxon>
        <taxon>Bacillati</taxon>
        <taxon>Bacillota</taxon>
        <taxon>Bacilli</taxon>
        <taxon>Bacillales</taxon>
        <taxon>Sporolactobacillaceae</taxon>
        <taxon>Sporolactobacillus</taxon>
    </lineage>
</organism>
<protein>
    <submittedName>
        <fullName evidence="1">Uncharacterized protein</fullName>
    </submittedName>
</protein>
<dbReference type="RefSeq" id="WP_253058261.1">
    <property type="nucleotide sequence ID" value="NZ_JAMXWM010000002.1"/>
</dbReference>
<accession>A0ABW5S152</accession>
<sequence>MADTLPDDGLLAATIVPMNPAVKRSTAAAENDVRQAVVAEEPVLPIRAGVDDATVRQFLLHPHENFTRNNGFMSVFHIILWHKAVVLDTLFGKAVNGVGFKVFPVNTLDDFGLLRYVYCHQESLHARWHYSIVKICLNVYYPLY</sequence>
<gene>
    <name evidence="1" type="ORF">ACFSUE_06235</name>
</gene>
<name>A0ABW5S152_9BACL</name>
<evidence type="ECO:0000313" key="2">
    <source>
        <dbReference type="Proteomes" id="UP001597399"/>
    </source>
</evidence>
<dbReference type="Proteomes" id="UP001597399">
    <property type="component" value="Unassembled WGS sequence"/>
</dbReference>
<evidence type="ECO:0000313" key="1">
    <source>
        <dbReference type="EMBL" id="MFD2693228.1"/>
    </source>
</evidence>
<reference evidence="2" key="1">
    <citation type="journal article" date="2019" name="Int. J. Syst. Evol. Microbiol.">
        <title>The Global Catalogue of Microorganisms (GCM) 10K type strain sequencing project: providing services to taxonomists for standard genome sequencing and annotation.</title>
        <authorList>
            <consortium name="The Broad Institute Genomics Platform"/>
            <consortium name="The Broad Institute Genome Sequencing Center for Infectious Disease"/>
            <person name="Wu L."/>
            <person name="Ma J."/>
        </authorList>
    </citation>
    <scope>NUCLEOTIDE SEQUENCE [LARGE SCALE GENOMIC DNA]</scope>
    <source>
        <strain evidence="2">TISTR 2466</strain>
    </source>
</reference>
<comment type="caution">
    <text evidence="1">The sequence shown here is derived from an EMBL/GenBank/DDBJ whole genome shotgun (WGS) entry which is preliminary data.</text>
</comment>